<feature type="transmembrane region" description="Helical" evidence="8">
    <location>
        <begin position="456"/>
        <end position="479"/>
    </location>
</feature>
<evidence type="ECO:0000256" key="6">
    <source>
        <dbReference type="SAM" id="Coils"/>
    </source>
</evidence>
<evidence type="ECO:0000313" key="11">
    <source>
        <dbReference type="Proteomes" id="UP001202961"/>
    </source>
</evidence>
<feature type="compositionally biased region" description="Low complexity" evidence="7">
    <location>
        <begin position="303"/>
        <end position="317"/>
    </location>
</feature>
<dbReference type="InterPro" id="IPR000719">
    <property type="entry name" value="Prot_kinase_dom"/>
</dbReference>
<dbReference type="Proteomes" id="UP001202961">
    <property type="component" value="Unassembled WGS sequence"/>
</dbReference>
<keyword evidence="8" id="KW-0812">Transmembrane</keyword>
<keyword evidence="1" id="KW-0808">Transferase</keyword>
<evidence type="ECO:0000259" key="9">
    <source>
        <dbReference type="PROSITE" id="PS50011"/>
    </source>
</evidence>
<keyword evidence="11" id="KW-1185">Reference proteome</keyword>
<dbReference type="PROSITE" id="PS50011">
    <property type="entry name" value="PROTEIN_KINASE_DOM"/>
    <property type="match status" value="1"/>
</dbReference>
<evidence type="ECO:0000256" key="7">
    <source>
        <dbReference type="SAM" id="MobiDB-lite"/>
    </source>
</evidence>
<evidence type="ECO:0000256" key="8">
    <source>
        <dbReference type="SAM" id="Phobius"/>
    </source>
</evidence>
<dbReference type="CDD" id="cd14014">
    <property type="entry name" value="STKc_PknB_like"/>
    <property type="match status" value="1"/>
</dbReference>
<dbReference type="Pfam" id="PF00069">
    <property type="entry name" value="Pkinase"/>
    <property type="match status" value="1"/>
</dbReference>
<organism evidence="10 11">
    <name type="scientific">Aporhodopirellula aestuarii</name>
    <dbReference type="NCBI Taxonomy" id="2950107"/>
    <lineage>
        <taxon>Bacteria</taxon>
        <taxon>Pseudomonadati</taxon>
        <taxon>Planctomycetota</taxon>
        <taxon>Planctomycetia</taxon>
        <taxon>Pirellulales</taxon>
        <taxon>Pirellulaceae</taxon>
        <taxon>Aporhodopirellula</taxon>
    </lineage>
</organism>
<dbReference type="InterPro" id="IPR019734">
    <property type="entry name" value="TPR_rpt"/>
</dbReference>
<dbReference type="InterPro" id="IPR008271">
    <property type="entry name" value="Ser/Thr_kinase_AS"/>
</dbReference>
<dbReference type="Gene3D" id="1.25.40.10">
    <property type="entry name" value="Tetratricopeptide repeat domain"/>
    <property type="match status" value="2"/>
</dbReference>
<protein>
    <submittedName>
        <fullName evidence="10">Serine/threonine-protein kinase</fullName>
    </submittedName>
</protein>
<name>A0ABT0TZ58_9BACT</name>
<keyword evidence="8" id="KW-0472">Membrane</keyword>
<dbReference type="PROSITE" id="PS00108">
    <property type="entry name" value="PROTEIN_KINASE_ST"/>
    <property type="match status" value="1"/>
</dbReference>
<dbReference type="PANTHER" id="PTHR43289">
    <property type="entry name" value="MITOGEN-ACTIVATED PROTEIN KINASE KINASE KINASE 20-RELATED"/>
    <property type="match status" value="1"/>
</dbReference>
<dbReference type="Pfam" id="PF13374">
    <property type="entry name" value="TPR_10"/>
    <property type="match status" value="1"/>
</dbReference>
<proteinExistence type="predicted"/>
<dbReference type="Gene3D" id="3.30.200.20">
    <property type="entry name" value="Phosphorylase Kinase, domain 1"/>
    <property type="match status" value="1"/>
</dbReference>
<keyword evidence="2" id="KW-0547">Nucleotide-binding</keyword>
<evidence type="ECO:0000313" key="10">
    <source>
        <dbReference type="EMBL" id="MCM2369889.1"/>
    </source>
</evidence>
<evidence type="ECO:0000256" key="3">
    <source>
        <dbReference type="ARBA" id="ARBA00022777"/>
    </source>
</evidence>
<dbReference type="SMART" id="SM00220">
    <property type="entry name" value="S_TKc"/>
    <property type="match status" value="1"/>
</dbReference>
<feature type="region of interest" description="Disordered" evidence="7">
    <location>
        <begin position="67"/>
        <end position="131"/>
    </location>
</feature>
<sequence length="853" mass="93330">MNTINEYDLQFGLLALRMFFVNGDQLIAAINDWENRGDVRLSSVLIEIGAMGADECGVIESMMPQEPDASTAIPKTDVAPEPSSDQPVVSPLSPADAAADGSGTIDASIDSTLPTNSNAWDAPSRPSRDLSGGRFEIQRSFARGALGEVFIARDTDLRRNVALKQMLDHCAENANSRARFIFEAEVTGALEHPGIVPIYALGNHDNGRPYYAMRFIEGSTMEAVIDSFHAEGGLNGDAIAALTLRELLGQMISICRTIGYAHSRGIVHRDIKPANVMLGQFGETLVVDWGLAKIIGTNDDAEASAPDAAPNAASENDNGFEQSQLGQACGTPQFMSPEQSIGRHDLVNSRSDIYSLGATLYKLLTGKPAFTGSDLGEVLDAVRAGRFLKPRQVAPAVPKPLEAICLKAMAADPAKRYASAISMADDISNWLADQPVNAYGEPLIARTRRWMRRHRSFVGSAAVAGCVVFAVLIGSVAMLTKAYQTAERHRKQAHSTVNQFFTTVSEDTLLKKPGMENLRTDLLEQALTYYRGFLAEEGRGSLEREIGLTNYYVGRIVEDVESPAGAEPLYRTAETAQRKLLKRAPDDHELMAELANTLNALGRANDKQGRTDRALNLFKESMNIRKQLADEVPDNVEYQRTYANGLMNLGLALGQQENYTEAIDFISRAQEIRAKEKANDDSKKRVTRDLAKGDYNLALIELTQRDIQAARKRLASASANFEELLKSNPDDLDDRYSLGVVKQLLANIELEAAGFETAEPIYQEAVHTFEKLLFRIPGVPEYQYALANIHISLGEQQTGAVAIQSLDRAKTIVSNLAAFAPDDARYPEDLTYIEELIQENSPEENARIAPSGQ</sequence>
<dbReference type="InterPro" id="IPR011009">
    <property type="entry name" value="Kinase-like_dom_sf"/>
</dbReference>
<feature type="region of interest" description="Disordered" evidence="7">
    <location>
        <begin position="302"/>
        <end position="334"/>
    </location>
</feature>
<keyword evidence="4" id="KW-0067">ATP-binding</keyword>
<feature type="repeat" description="TPR" evidence="5">
    <location>
        <begin position="643"/>
        <end position="676"/>
    </location>
</feature>
<reference evidence="10 11" key="1">
    <citation type="journal article" date="2022" name="Syst. Appl. Microbiol.">
        <title>Rhodopirellula aestuarii sp. nov., a novel member of the genus Rhodopirellula isolated from brackish sediments collected in the Tagus River estuary, Portugal.</title>
        <authorList>
            <person name="Vitorino I.R."/>
            <person name="Klimek D."/>
            <person name="Calusinska M."/>
            <person name="Lobo-da-Cunha A."/>
            <person name="Vasconcelos V."/>
            <person name="Lage O.M."/>
        </authorList>
    </citation>
    <scope>NUCLEOTIDE SEQUENCE [LARGE SCALE GENOMIC DNA]</scope>
    <source>
        <strain evidence="10 11">ICT_H3.1</strain>
    </source>
</reference>
<evidence type="ECO:0000256" key="4">
    <source>
        <dbReference type="ARBA" id="ARBA00022840"/>
    </source>
</evidence>
<gene>
    <name evidence="10" type="ORF">NB063_04555</name>
</gene>
<keyword evidence="5" id="KW-0802">TPR repeat</keyword>
<feature type="coiled-coil region" evidence="6">
    <location>
        <begin position="700"/>
        <end position="727"/>
    </location>
</feature>
<dbReference type="GO" id="GO:0016301">
    <property type="term" value="F:kinase activity"/>
    <property type="evidence" value="ECO:0007669"/>
    <property type="project" value="UniProtKB-KW"/>
</dbReference>
<dbReference type="EMBL" id="JAMQBK010000014">
    <property type="protein sequence ID" value="MCM2369889.1"/>
    <property type="molecule type" value="Genomic_DNA"/>
</dbReference>
<dbReference type="SUPFAM" id="SSF48452">
    <property type="entry name" value="TPR-like"/>
    <property type="match status" value="1"/>
</dbReference>
<comment type="caution">
    <text evidence="10">The sequence shown here is derived from an EMBL/GenBank/DDBJ whole genome shotgun (WGS) entry which is preliminary data.</text>
</comment>
<evidence type="ECO:0000256" key="5">
    <source>
        <dbReference type="PROSITE-ProRule" id="PRU00339"/>
    </source>
</evidence>
<evidence type="ECO:0000256" key="1">
    <source>
        <dbReference type="ARBA" id="ARBA00022679"/>
    </source>
</evidence>
<accession>A0ABT0TZ58</accession>
<dbReference type="InterPro" id="IPR011990">
    <property type="entry name" value="TPR-like_helical_dom_sf"/>
</dbReference>
<dbReference type="Gene3D" id="1.10.510.10">
    <property type="entry name" value="Transferase(Phosphotransferase) domain 1"/>
    <property type="match status" value="1"/>
</dbReference>
<dbReference type="SMART" id="SM00028">
    <property type="entry name" value="TPR"/>
    <property type="match status" value="2"/>
</dbReference>
<feature type="domain" description="Protein kinase" evidence="9">
    <location>
        <begin position="135"/>
        <end position="431"/>
    </location>
</feature>
<dbReference type="PROSITE" id="PS50005">
    <property type="entry name" value="TPR"/>
    <property type="match status" value="2"/>
</dbReference>
<dbReference type="PANTHER" id="PTHR43289:SF6">
    <property type="entry name" value="SERINE_THREONINE-PROTEIN KINASE NEKL-3"/>
    <property type="match status" value="1"/>
</dbReference>
<keyword evidence="6" id="KW-0175">Coiled coil</keyword>
<dbReference type="RefSeq" id="WP_250927560.1">
    <property type="nucleotide sequence ID" value="NZ_JAMQBK010000014.1"/>
</dbReference>
<keyword evidence="3 10" id="KW-0418">Kinase</keyword>
<feature type="compositionally biased region" description="Polar residues" evidence="7">
    <location>
        <begin position="109"/>
        <end position="119"/>
    </location>
</feature>
<evidence type="ECO:0000256" key="2">
    <source>
        <dbReference type="ARBA" id="ARBA00022741"/>
    </source>
</evidence>
<dbReference type="SUPFAM" id="SSF56112">
    <property type="entry name" value="Protein kinase-like (PK-like)"/>
    <property type="match status" value="1"/>
</dbReference>
<keyword evidence="8" id="KW-1133">Transmembrane helix</keyword>
<feature type="repeat" description="TPR" evidence="5">
    <location>
        <begin position="595"/>
        <end position="628"/>
    </location>
</feature>